<proteinExistence type="predicted"/>
<gene>
    <name evidence="3" type="ORF">AFUS01_LOCUS36587</name>
</gene>
<feature type="region of interest" description="Disordered" evidence="1">
    <location>
        <begin position="178"/>
        <end position="219"/>
    </location>
</feature>
<evidence type="ECO:0000256" key="1">
    <source>
        <dbReference type="SAM" id="MobiDB-lite"/>
    </source>
</evidence>
<keyword evidence="2" id="KW-0732">Signal</keyword>
<feature type="region of interest" description="Disordered" evidence="1">
    <location>
        <begin position="280"/>
        <end position="302"/>
    </location>
</feature>
<comment type="caution">
    <text evidence="3">The sequence shown here is derived from an EMBL/GenBank/DDBJ whole genome shotgun (WGS) entry which is preliminary data.</text>
</comment>
<feature type="region of interest" description="Disordered" evidence="1">
    <location>
        <begin position="35"/>
        <end position="98"/>
    </location>
</feature>
<keyword evidence="4" id="KW-1185">Reference proteome</keyword>
<feature type="signal peptide" evidence="2">
    <location>
        <begin position="1"/>
        <end position="22"/>
    </location>
</feature>
<protein>
    <submittedName>
        <fullName evidence="3">Uncharacterized protein</fullName>
    </submittedName>
</protein>
<dbReference type="AlphaFoldDB" id="A0A8J2L073"/>
<evidence type="ECO:0000313" key="3">
    <source>
        <dbReference type="EMBL" id="CAG7826539.1"/>
    </source>
</evidence>
<feature type="compositionally biased region" description="Low complexity" evidence="1">
    <location>
        <begin position="178"/>
        <end position="191"/>
    </location>
</feature>
<evidence type="ECO:0000256" key="2">
    <source>
        <dbReference type="SAM" id="SignalP"/>
    </source>
</evidence>
<name>A0A8J2L073_9HEXA</name>
<sequence>MRLHVELVVLSVFFLIQHFCLAGKIPVDSATVEKSERRTSVTRSVSTARQNLTISNGHDTTQSSERKRGESLEEISGSTDGTVTSEKLEGNDTATTSSTRNIIESSERNANEGSFVRNTTASSGGNTTIGKLEGNINIHESGEDATTQTPEGNITPGILEGESSILQDSKIADVTLTTTTESTSNSTTNSEDAIIPSSNLTTSVTPGRKSKPQPVDEGPIIIRPKETTTVEPVLVPRPCYETMTCPHCGKTRVCEKSQDCSHCPHCGRSLNDGRLKKFTRSNGEPKTPSIGSEVLPANGEKSEPQFERVQADVNLSRKEIMQRRLNFQRAQEFMRSIEPKVSIQGNTENLKSAEPIITLNGKAVEIPLQRAIPHEEPSTFTEKIKWFFGFGEDKTKPQEVRSPLEVPSSISPQPIFQNPAPTPITNGTTGILNCPFSKLQRLKQLKATVGL</sequence>
<feature type="compositionally biased region" description="Polar residues" evidence="1">
    <location>
        <begin position="48"/>
        <end position="63"/>
    </location>
</feature>
<feature type="chain" id="PRO_5035295331" evidence="2">
    <location>
        <begin position="23"/>
        <end position="451"/>
    </location>
</feature>
<feature type="compositionally biased region" description="Polar residues" evidence="1">
    <location>
        <begin position="76"/>
        <end position="85"/>
    </location>
</feature>
<dbReference type="EMBL" id="CAJVCH010540133">
    <property type="protein sequence ID" value="CAG7826539.1"/>
    <property type="molecule type" value="Genomic_DNA"/>
</dbReference>
<dbReference type="Proteomes" id="UP000708208">
    <property type="component" value="Unassembled WGS sequence"/>
</dbReference>
<evidence type="ECO:0000313" key="4">
    <source>
        <dbReference type="Proteomes" id="UP000708208"/>
    </source>
</evidence>
<reference evidence="3" key="1">
    <citation type="submission" date="2021-06" db="EMBL/GenBank/DDBJ databases">
        <authorList>
            <person name="Hodson N. C."/>
            <person name="Mongue J. A."/>
            <person name="Jaron S. K."/>
        </authorList>
    </citation>
    <scope>NUCLEOTIDE SEQUENCE</scope>
</reference>
<feature type="compositionally biased region" description="Polar residues" evidence="1">
    <location>
        <begin position="196"/>
        <end position="205"/>
    </location>
</feature>
<accession>A0A8J2L073</accession>
<organism evidence="3 4">
    <name type="scientific">Allacma fusca</name>
    <dbReference type="NCBI Taxonomy" id="39272"/>
    <lineage>
        <taxon>Eukaryota</taxon>
        <taxon>Metazoa</taxon>
        <taxon>Ecdysozoa</taxon>
        <taxon>Arthropoda</taxon>
        <taxon>Hexapoda</taxon>
        <taxon>Collembola</taxon>
        <taxon>Symphypleona</taxon>
        <taxon>Sminthuridae</taxon>
        <taxon>Allacma</taxon>
    </lineage>
</organism>